<dbReference type="Proteomes" id="UP000000757">
    <property type="component" value="Chromosome"/>
</dbReference>
<evidence type="ECO:0000256" key="1">
    <source>
        <dbReference type="SAM" id="MobiDB-lite"/>
    </source>
</evidence>
<keyword evidence="3" id="KW-1185">Reference proteome</keyword>
<reference evidence="2 3" key="1">
    <citation type="submission" date="2006-10" db="EMBL/GenBank/DDBJ databases">
        <authorList>
            <person name="Fleischmann R.D."/>
            <person name="Dodson R.J."/>
            <person name="Haft D.H."/>
            <person name="Merkel J.S."/>
            <person name="Nelson W.C."/>
            <person name="Fraser C.M."/>
        </authorList>
    </citation>
    <scope>NUCLEOTIDE SEQUENCE [LARGE SCALE GENOMIC DNA]</scope>
    <source>
        <strain evidence="3">ATCC 700084 / mc(2)155</strain>
    </source>
</reference>
<name>A0QYB2_MYCS2</name>
<dbReference type="KEGG" id="msm:MSMEG_3597"/>
<sequence>MDQTQSGRQPAAGRASGDGRGAELRAVEPHHRLHAQHARAVVAGPQVRPGPGVRDTVAARAAQPHPRQLRDAVLRAAELTGTDRGRQGDGARQGRPGAGHQQAALGTVLSGVGGQRLPQDPDTVVPVAPPAEPADHRRGAEVGAAARTRSTLTRKKRPATEVR</sequence>
<gene>
    <name evidence="2" type="ordered locus">MSMEG_3597</name>
</gene>
<feature type="region of interest" description="Disordered" evidence="1">
    <location>
        <begin position="1"/>
        <end position="163"/>
    </location>
</feature>
<accession>A0QYB2</accession>
<evidence type="ECO:0000313" key="3">
    <source>
        <dbReference type="Proteomes" id="UP000000757"/>
    </source>
</evidence>
<protein>
    <submittedName>
        <fullName evidence="2">Uncharacterized protein</fullName>
    </submittedName>
</protein>
<evidence type="ECO:0000313" key="2">
    <source>
        <dbReference type="EMBL" id="ABK74984.1"/>
    </source>
</evidence>
<feature type="compositionally biased region" description="Basic and acidic residues" evidence="1">
    <location>
        <begin position="20"/>
        <end position="30"/>
    </location>
</feature>
<organism evidence="2 3">
    <name type="scientific">Mycolicibacterium smegmatis (strain ATCC 700084 / mc(2)155)</name>
    <name type="common">Mycobacterium smegmatis</name>
    <dbReference type="NCBI Taxonomy" id="246196"/>
    <lineage>
        <taxon>Bacteria</taxon>
        <taxon>Bacillati</taxon>
        <taxon>Actinomycetota</taxon>
        <taxon>Actinomycetes</taxon>
        <taxon>Mycobacteriales</taxon>
        <taxon>Mycobacteriaceae</taxon>
        <taxon>Mycolicibacterium</taxon>
    </lineage>
</organism>
<dbReference type="EMBL" id="CP000480">
    <property type="protein sequence ID" value="ABK74984.1"/>
    <property type="molecule type" value="Genomic_DNA"/>
</dbReference>
<dbReference type="AlphaFoldDB" id="A0QYB2"/>
<proteinExistence type="predicted"/>